<dbReference type="EMBL" id="CP119881">
    <property type="protein sequence ID" value="WFD36722.1"/>
    <property type="molecule type" value="Genomic_DNA"/>
</dbReference>
<protein>
    <recommendedName>
        <fullName evidence="2">G-patch domain-containing protein</fullName>
    </recommendedName>
</protein>
<dbReference type="Pfam" id="PF07713">
    <property type="entry name" value="DUF1604"/>
    <property type="match status" value="1"/>
</dbReference>
<dbReference type="PANTHER" id="PTHR13384">
    <property type="entry name" value="G PATCH DOMAIN-CONTAINING PROTEIN 1"/>
    <property type="match status" value="1"/>
</dbReference>
<proteinExistence type="predicted"/>
<name>A0AAF0EXV4_9BASI</name>
<feature type="domain" description="G-patch" evidence="2">
    <location>
        <begin position="150"/>
        <end position="193"/>
    </location>
</feature>
<feature type="region of interest" description="Disordered" evidence="1">
    <location>
        <begin position="634"/>
        <end position="685"/>
    </location>
</feature>
<sequence>MASRRLLHRIERDGVPGNANLTESFVRYGTPLPDLKDHRKDKNELKPEWQQEVYDERGRRRFHGAFTGGFSAGYFNTVGSKEGWAPASFRSSRTNRASAQASRVEDFMDDEDLADYKETFQLRTTGAYSSAHENDPFAAFGTHTHASVRSSTSQFGQRILQAMGWKPGQGIGPLVDSKRRMQLAAILQAFGVNVTVSRQDSGHMFPPPDTQLPAVEPNVDRHGLGLEKNSLNSALAQYRQRHANGHDSDEDIAYDTYAEEKVIRLEQQAPSARPEHPVAQATAQEPSGYLPPGFAPAATIPPPEHKYTAPSIPEGWSPDPRRVWDNTKHTPHAKPQRAAERRVILGEAAPPGPPPVIANYLSTKTKERMERAKASGPTQITAVRVPKLDKTTAQRALEAQTSTRSDRAQDARFRDYLETQIEDKGRMPKLAPGDLEAQQRELDEFHQAALIFRPASGAMASRFTTGTSQVDHIGRGGLYVPSRSREEYEQDVQTKKEASDAARKKEAERIADEQRTPAQKAARAGRFGKETRTETRFQPPALLCKRFGVKQPEMEETLTNDAPLTDAPLTAALAAPAVSAAATANTTVTVATDAEDIDSSIVAREDTTIAQEKPPVDLFRAVFDVDASDDEDAVLQPFKRRTDTSSAPPKKKSRARTGPLTFDLEQDDDTPRASQKSAQRSLPSVASLGSEMQSMLLNSGKASGSAQGVASREYMDDLAGASSSSSSYQNFRTSQRSGGGGDNEFASFSSAAPLGADRAKFESAWDAAARTPTFDGLTAHDGMSADALVRPAVAHEPADAHRLDADAQNFMAALNEESEMSAPEHEVAPIVHLVPPYTTLTEHWTQPQPFGPSTISEEQHAMHVALAERQARDDNPFVAGERYMPAADDPALKEGVYAPTPEEALASIWDAQGTRAQKVQEFRNTESEQDPNIVIERLKGWTVREGYVADVYGLPPTLAKTFGEAQQPKSDDPSTEERRERAIRRLNALYNHLSGPEGAKSLEESRAQGVGAATVMEEWLKRYN</sequence>
<dbReference type="GO" id="GO:0006397">
    <property type="term" value="P:mRNA processing"/>
    <property type="evidence" value="ECO:0007669"/>
    <property type="project" value="InterPro"/>
</dbReference>
<keyword evidence="4" id="KW-1185">Reference proteome</keyword>
<evidence type="ECO:0000313" key="4">
    <source>
        <dbReference type="Proteomes" id="UP001219933"/>
    </source>
</evidence>
<organism evidence="3 4">
    <name type="scientific">Malassezia cuniculi</name>
    <dbReference type="NCBI Taxonomy" id="948313"/>
    <lineage>
        <taxon>Eukaryota</taxon>
        <taxon>Fungi</taxon>
        <taxon>Dikarya</taxon>
        <taxon>Basidiomycota</taxon>
        <taxon>Ustilaginomycotina</taxon>
        <taxon>Malasseziomycetes</taxon>
        <taxon>Malasseziales</taxon>
        <taxon>Malasseziaceae</taxon>
        <taxon>Malassezia</taxon>
    </lineage>
</organism>
<feature type="compositionally biased region" description="Basic and acidic residues" evidence="1">
    <location>
        <begin position="483"/>
        <end position="515"/>
    </location>
</feature>
<dbReference type="GO" id="GO:0003723">
    <property type="term" value="F:RNA binding"/>
    <property type="evidence" value="ECO:0007669"/>
    <property type="project" value="TreeGrafter"/>
</dbReference>
<gene>
    <name evidence="3" type="ORF">MCUN1_003609</name>
</gene>
<dbReference type="SMART" id="SM00443">
    <property type="entry name" value="G_patch"/>
    <property type="match status" value="1"/>
</dbReference>
<dbReference type="GO" id="GO:0005634">
    <property type="term" value="C:nucleus"/>
    <property type="evidence" value="ECO:0007669"/>
    <property type="project" value="TreeGrafter"/>
</dbReference>
<dbReference type="PANTHER" id="PTHR13384:SF19">
    <property type="entry name" value="G PATCH DOMAIN-CONTAINING PROTEIN 1"/>
    <property type="match status" value="1"/>
</dbReference>
<feature type="region of interest" description="Disordered" evidence="1">
    <location>
        <begin position="720"/>
        <end position="744"/>
    </location>
</feature>
<dbReference type="Proteomes" id="UP001219933">
    <property type="component" value="Chromosome 5"/>
</dbReference>
<evidence type="ECO:0000256" key="1">
    <source>
        <dbReference type="SAM" id="MobiDB-lite"/>
    </source>
</evidence>
<dbReference type="InterPro" id="IPR011666">
    <property type="entry name" value="DUF1604"/>
</dbReference>
<dbReference type="InterPro" id="IPR000467">
    <property type="entry name" value="G_patch_dom"/>
</dbReference>
<reference evidence="3" key="1">
    <citation type="submission" date="2023-03" db="EMBL/GenBank/DDBJ databases">
        <title>Mating type loci evolution in Malassezia.</title>
        <authorList>
            <person name="Coelho M.A."/>
        </authorList>
    </citation>
    <scope>NUCLEOTIDE SEQUENCE</scope>
    <source>
        <strain evidence="3">CBS 11721</strain>
    </source>
</reference>
<accession>A0AAF0EXV4</accession>
<feature type="compositionally biased region" description="Polar residues" evidence="1">
    <location>
        <begin position="672"/>
        <end position="684"/>
    </location>
</feature>
<dbReference type="Pfam" id="PF26093">
    <property type="entry name" value="HTH_TGH"/>
    <property type="match status" value="1"/>
</dbReference>
<dbReference type="Pfam" id="PF01585">
    <property type="entry name" value="G-patch"/>
    <property type="match status" value="1"/>
</dbReference>
<dbReference type="AlphaFoldDB" id="A0AAF0EXV4"/>
<evidence type="ECO:0000313" key="3">
    <source>
        <dbReference type="EMBL" id="WFD36722.1"/>
    </source>
</evidence>
<feature type="region of interest" description="Disordered" evidence="1">
    <location>
        <begin position="482"/>
        <end position="533"/>
    </location>
</feature>
<evidence type="ECO:0000259" key="2">
    <source>
        <dbReference type="SMART" id="SM00443"/>
    </source>
</evidence>